<protein>
    <submittedName>
        <fullName evidence="1">Uncharacterized protein</fullName>
    </submittedName>
</protein>
<proteinExistence type="predicted"/>
<reference evidence="1 2" key="1">
    <citation type="submission" date="2014-03" db="EMBL/GenBank/DDBJ databases">
        <title>Draft genome of the hookworm Oesophagostomum dentatum.</title>
        <authorList>
            <person name="Mitreva M."/>
        </authorList>
    </citation>
    <scope>NUCLEOTIDE SEQUENCE [LARGE SCALE GENOMIC DNA]</scope>
    <source>
        <strain evidence="1 2">OD-Hann</strain>
    </source>
</reference>
<evidence type="ECO:0000313" key="1">
    <source>
        <dbReference type="EMBL" id="KHJ94054.1"/>
    </source>
</evidence>
<dbReference type="AlphaFoldDB" id="A0A0B1T9Y1"/>
<dbReference type="EMBL" id="KN550487">
    <property type="protein sequence ID" value="KHJ94054.1"/>
    <property type="molecule type" value="Genomic_DNA"/>
</dbReference>
<organism evidence="1 2">
    <name type="scientific">Oesophagostomum dentatum</name>
    <name type="common">Nodular worm</name>
    <dbReference type="NCBI Taxonomy" id="61180"/>
    <lineage>
        <taxon>Eukaryota</taxon>
        <taxon>Metazoa</taxon>
        <taxon>Ecdysozoa</taxon>
        <taxon>Nematoda</taxon>
        <taxon>Chromadorea</taxon>
        <taxon>Rhabditida</taxon>
        <taxon>Rhabditina</taxon>
        <taxon>Rhabditomorpha</taxon>
        <taxon>Strongyloidea</taxon>
        <taxon>Strongylidae</taxon>
        <taxon>Oesophagostomum</taxon>
    </lineage>
</organism>
<evidence type="ECO:0000313" key="2">
    <source>
        <dbReference type="Proteomes" id="UP000053660"/>
    </source>
</evidence>
<name>A0A0B1T9Y1_OESDE</name>
<dbReference type="Proteomes" id="UP000053660">
    <property type="component" value="Unassembled WGS sequence"/>
</dbReference>
<accession>A0A0B1T9Y1</accession>
<sequence length="73" mass="8079">MSNEAHPKISDEDLGKVMGISRYLNLSFTEPQIRAIIEAIEAGANPTSLFDWIRQVEVLRSENAAEARPAPGR</sequence>
<gene>
    <name evidence="1" type="ORF">OESDEN_06027</name>
</gene>
<keyword evidence="2" id="KW-1185">Reference proteome</keyword>
<dbReference type="OrthoDB" id="5787667at2759"/>